<feature type="chain" id="PRO_5043589294" evidence="2">
    <location>
        <begin position="18"/>
        <end position="380"/>
    </location>
</feature>
<dbReference type="InterPro" id="IPR011426">
    <property type="entry name" value="CamS"/>
</dbReference>
<proteinExistence type="predicted"/>
<dbReference type="PIRSF" id="PIRSF012509">
    <property type="entry name" value="CamS"/>
    <property type="match status" value="1"/>
</dbReference>
<dbReference type="Pfam" id="PF07537">
    <property type="entry name" value="CamS"/>
    <property type="match status" value="1"/>
</dbReference>
<evidence type="ECO:0000313" key="3">
    <source>
        <dbReference type="EMBL" id="MDZ5758667.1"/>
    </source>
</evidence>
<sequence length="380" mass="41972">MNKKLMVLLAMCVVALAACGNGATPNEASKSESSKGTEKTTKTQLSTDYYRTVMKNDKEYQTSKSRGISLSLNSGYNMKAFETGLISLSQEPFPTDSYYFREGQMLDSGTIKSWIARQAAEEDPNSNNGPNGLNPADNGQVEPDTRAPRYLAQILEQNYMVKEGDDFKLAGVSIGLAMNSVDYYQKVLYGAEFKTEISRADLEAQGKAMANEIIARMRKMEGMGNVPIMISLFEQSPRDTLAGGVYFASAVSKDGSTTVGDWTAINEKKVIFPNNEDDSNEEKSKFADFKSSVQEFFPNLSGVTAEAYYKDDVLTKMTVNITTQFYGASEIIAFTQFVADKTNLLPSGIPIEISINSMQGMEAFLSREPNSNEFKYHVFD</sequence>
<feature type="region of interest" description="Disordered" evidence="1">
    <location>
        <begin position="23"/>
        <end position="43"/>
    </location>
</feature>
<dbReference type="EMBL" id="JAVBVO010000003">
    <property type="protein sequence ID" value="MDZ5758667.1"/>
    <property type="molecule type" value="Genomic_DNA"/>
</dbReference>
<feature type="signal peptide" evidence="2">
    <location>
        <begin position="1"/>
        <end position="17"/>
    </location>
</feature>
<feature type="region of interest" description="Disordered" evidence="1">
    <location>
        <begin position="120"/>
        <end position="143"/>
    </location>
</feature>
<gene>
    <name evidence="3" type="ORF">RAK27_08380</name>
</gene>
<accession>A0AAW9K4Q2</accession>
<dbReference type="CDD" id="cd13441">
    <property type="entry name" value="CamS_repeat_1"/>
    <property type="match status" value="1"/>
</dbReference>
<feature type="compositionally biased region" description="Basic and acidic residues" evidence="1">
    <location>
        <begin position="29"/>
        <end position="41"/>
    </location>
</feature>
<evidence type="ECO:0000256" key="2">
    <source>
        <dbReference type="SAM" id="SignalP"/>
    </source>
</evidence>
<evidence type="ECO:0000313" key="4">
    <source>
        <dbReference type="Proteomes" id="UP001290462"/>
    </source>
</evidence>
<comment type="caution">
    <text evidence="3">The sequence shown here is derived from an EMBL/GenBank/DDBJ whole genome shotgun (WGS) entry which is preliminary data.</text>
</comment>
<reference evidence="3" key="1">
    <citation type="submission" date="2023-08" db="EMBL/GenBank/DDBJ databases">
        <title>Genomic characterization of piscicolin 126 produced by Carnobacterium maltaromaticum CM22 strain isolated from salmon (Salmo salar).</title>
        <authorList>
            <person name="Gonzalez-Gragera E."/>
            <person name="Garcia-Lopez J.D."/>
            <person name="Teso-Perez C."/>
            <person name="Gimenez-Hernandez I."/>
            <person name="Peralta-Sanchez J.M."/>
            <person name="Valdivia E."/>
            <person name="Montalban-Lopez M."/>
            <person name="Martin-Platero A.M."/>
            <person name="Banos A."/>
            <person name="Martinez-Bueno M."/>
        </authorList>
    </citation>
    <scope>NUCLEOTIDE SEQUENCE</scope>
    <source>
        <strain evidence="3">CM22</strain>
    </source>
</reference>
<protein>
    <submittedName>
        <fullName evidence="3">CamS family sex pheromone protein</fullName>
    </submittedName>
</protein>
<name>A0AAW9K4Q2_CARML</name>
<dbReference type="CDD" id="cd13440">
    <property type="entry name" value="CamS_repeat_2"/>
    <property type="match status" value="1"/>
</dbReference>
<dbReference type="RefSeq" id="WP_322808856.1">
    <property type="nucleotide sequence ID" value="NZ_JAVBVO010000003.1"/>
</dbReference>
<evidence type="ECO:0000256" key="1">
    <source>
        <dbReference type="SAM" id="MobiDB-lite"/>
    </source>
</evidence>
<dbReference type="Proteomes" id="UP001290462">
    <property type="component" value="Unassembled WGS sequence"/>
</dbReference>
<organism evidence="3 4">
    <name type="scientific">Carnobacterium maltaromaticum</name>
    <name type="common">Carnobacterium piscicola</name>
    <dbReference type="NCBI Taxonomy" id="2751"/>
    <lineage>
        <taxon>Bacteria</taxon>
        <taxon>Bacillati</taxon>
        <taxon>Bacillota</taxon>
        <taxon>Bacilli</taxon>
        <taxon>Lactobacillales</taxon>
        <taxon>Carnobacteriaceae</taxon>
        <taxon>Carnobacterium</taxon>
    </lineage>
</organism>
<dbReference type="AlphaFoldDB" id="A0AAW9K4Q2"/>
<dbReference type="PROSITE" id="PS51257">
    <property type="entry name" value="PROKAR_LIPOPROTEIN"/>
    <property type="match status" value="1"/>
</dbReference>
<keyword evidence="2" id="KW-0732">Signal</keyword>
<feature type="compositionally biased region" description="Low complexity" evidence="1">
    <location>
        <begin position="125"/>
        <end position="135"/>
    </location>
</feature>
<dbReference type="Gene3D" id="3.10.570.10">
    <property type="entry name" value="sex pheromone staph- cam373 precursor domain"/>
    <property type="match status" value="1"/>
</dbReference>